<feature type="compositionally biased region" description="Gly residues" evidence="5">
    <location>
        <begin position="139"/>
        <end position="156"/>
    </location>
</feature>
<reference evidence="6 7" key="1">
    <citation type="journal article" date="2014" name="Nat. Commun.">
        <title>Klebsormidium flaccidum genome reveals primary factors for plant terrestrial adaptation.</title>
        <authorList>
            <person name="Hori K."/>
            <person name="Maruyama F."/>
            <person name="Fujisawa T."/>
            <person name="Togashi T."/>
            <person name="Yamamoto N."/>
            <person name="Seo M."/>
            <person name="Sato S."/>
            <person name="Yamada T."/>
            <person name="Mori H."/>
            <person name="Tajima N."/>
            <person name="Moriyama T."/>
            <person name="Ikeuchi M."/>
            <person name="Watanabe M."/>
            <person name="Wada H."/>
            <person name="Kobayashi K."/>
            <person name="Saito M."/>
            <person name="Masuda T."/>
            <person name="Sasaki-Sekimoto Y."/>
            <person name="Mashiguchi K."/>
            <person name="Awai K."/>
            <person name="Shimojima M."/>
            <person name="Masuda S."/>
            <person name="Iwai M."/>
            <person name="Nobusawa T."/>
            <person name="Narise T."/>
            <person name="Kondo S."/>
            <person name="Saito H."/>
            <person name="Sato R."/>
            <person name="Murakawa M."/>
            <person name="Ihara Y."/>
            <person name="Oshima-Yamada Y."/>
            <person name="Ohtaka K."/>
            <person name="Satoh M."/>
            <person name="Sonobe K."/>
            <person name="Ishii M."/>
            <person name="Ohtani R."/>
            <person name="Kanamori-Sato M."/>
            <person name="Honoki R."/>
            <person name="Miyazaki D."/>
            <person name="Mochizuki H."/>
            <person name="Umetsu J."/>
            <person name="Higashi K."/>
            <person name="Shibata D."/>
            <person name="Kamiya Y."/>
            <person name="Sato N."/>
            <person name="Nakamura Y."/>
            <person name="Tabata S."/>
            <person name="Ida S."/>
            <person name="Kurokawa K."/>
            <person name="Ohta H."/>
        </authorList>
    </citation>
    <scope>NUCLEOTIDE SEQUENCE [LARGE SCALE GENOMIC DNA]</scope>
    <source>
        <strain evidence="6 7">NIES-2285</strain>
    </source>
</reference>
<dbReference type="AlphaFoldDB" id="A0A1Y1I352"/>
<dbReference type="GO" id="GO:0005666">
    <property type="term" value="C:RNA polymerase III complex"/>
    <property type="evidence" value="ECO:0000318"/>
    <property type="project" value="GO_Central"/>
</dbReference>
<feature type="region of interest" description="Disordered" evidence="5">
    <location>
        <begin position="136"/>
        <end position="163"/>
    </location>
</feature>
<evidence type="ECO:0000313" key="6">
    <source>
        <dbReference type="EMBL" id="GAQ84903.1"/>
    </source>
</evidence>
<keyword evidence="7" id="KW-1185">Reference proteome</keyword>
<dbReference type="GO" id="GO:0003677">
    <property type="term" value="F:DNA binding"/>
    <property type="evidence" value="ECO:0007669"/>
    <property type="project" value="InterPro"/>
</dbReference>
<evidence type="ECO:0000313" key="7">
    <source>
        <dbReference type="Proteomes" id="UP000054558"/>
    </source>
</evidence>
<dbReference type="OMA" id="TPGLNCV"/>
<keyword evidence="4" id="KW-0539">Nucleus</keyword>
<dbReference type="STRING" id="105231.A0A1Y1I352"/>
<dbReference type="EMBL" id="DF237160">
    <property type="protein sequence ID" value="GAQ84903.1"/>
    <property type="molecule type" value="Genomic_DNA"/>
</dbReference>
<evidence type="ECO:0000256" key="1">
    <source>
        <dbReference type="ARBA" id="ARBA00004123"/>
    </source>
</evidence>
<keyword evidence="3" id="KW-0804">Transcription</keyword>
<evidence type="ECO:0000256" key="4">
    <source>
        <dbReference type="ARBA" id="ARBA00023242"/>
    </source>
</evidence>
<dbReference type="Proteomes" id="UP000054558">
    <property type="component" value="Unassembled WGS sequence"/>
</dbReference>
<dbReference type="PANTHER" id="PTHR13408:SF0">
    <property type="entry name" value="DNA-DIRECTED RNA POLYMERASE III SUBUNIT RPC4"/>
    <property type="match status" value="1"/>
</dbReference>
<dbReference type="InterPro" id="IPR007811">
    <property type="entry name" value="RPC4"/>
</dbReference>
<protein>
    <submittedName>
        <fullName evidence="6">RNA polymerase III RPC4</fullName>
    </submittedName>
</protein>
<name>A0A1Y1I352_KLENI</name>
<evidence type="ECO:0000256" key="2">
    <source>
        <dbReference type="ARBA" id="ARBA00022478"/>
    </source>
</evidence>
<feature type="region of interest" description="Disordered" evidence="5">
    <location>
        <begin position="1"/>
        <end position="23"/>
    </location>
</feature>
<dbReference type="OrthoDB" id="5836119at2759"/>
<sequence length="367" mass="38267">MVGIEEPAEESKPVRLGSLAKPEPGVKRLGKLTKVGDLIKPVVKQEALPDGGVPALGVTRGGVKKTKFEPKIPQRRAKKAPEATAADSAAAAEEEWTPQGSDNPNLHQRRPGAFQTKGQAPAARVAFGAGAISSIRLSGGDGRGSAGGGGSKGAGSGRNAKSQGMEIMMEEDKEKVKKAKHRPRLDLTSYYPVTLPTGPAPDTEAFERMDIDGEAEPGADDAENEAILSLGDEDRIPAARELDLANPGDEEKLLFFQLPAHLPVQSALGAKAGSTDDPSASNPDDGKGGGLAGLPEGYMGKLVVYKSGKVKLKLGDVLLDAVPGAKCKFYQEVAAVDVGRKECHVLGSVQQRVVLTPDIDHLLSGIG</sequence>
<gene>
    <name evidence="6" type="ORF">KFL_002110210</name>
</gene>
<accession>A0A1Y1I352</accession>
<evidence type="ECO:0000256" key="5">
    <source>
        <dbReference type="SAM" id="MobiDB-lite"/>
    </source>
</evidence>
<proteinExistence type="predicted"/>
<keyword evidence="2" id="KW-0240">DNA-directed RNA polymerase</keyword>
<organism evidence="6 7">
    <name type="scientific">Klebsormidium nitens</name>
    <name type="common">Green alga</name>
    <name type="synonym">Ulothrix nitens</name>
    <dbReference type="NCBI Taxonomy" id="105231"/>
    <lineage>
        <taxon>Eukaryota</taxon>
        <taxon>Viridiplantae</taxon>
        <taxon>Streptophyta</taxon>
        <taxon>Klebsormidiophyceae</taxon>
        <taxon>Klebsormidiales</taxon>
        <taxon>Klebsormidiaceae</taxon>
        <taxon>Klebsormidium</taxon>
    </lineage>
</organism>
<comment type="subcellular location">
    <subcellularLocation>
        <location evidence="1">Nucleus</location>
    </subcellularLocation>
</comment>
<dbReference type="GO" id="GO:0042797">
    <property type="term" value="P:tRNA transcription by RNA polymerase III"/>
    <property type="evidence" value="ECO:0000318"/>
    <property type="project" value="GO_Central"/>
</dbReference>
<feature type="region of interest" description="Disordered" evidence="5">
    <location>
        <begin position="269"/>
        <end position="292"/>
    </location>
</feature>
<dbReference type="PANTHER" id="PTHR13408">
    <property type="entry name" value="DNA-DIRECTED RNA POLYMERASE III"/>
    <property type="match status" value="1"/>
</dbReference>
<feature type="region of interest" description="Disordered" evidence="5">
    <location>
        <begin position="64"/>
        <end position="121"/>
    </location>
</feature>
<dbReference type="Pfam" id="PF05132">
    <property type="entry name" value="RNA_pol_Rpc4"/>
    <property type="match status" value="1"/>
</dbReference>
<evidence type="ECO:0000256" key="3">
    <source>
        <dbReference type="ARBA" id="ARBA00023163"/>
    </source>
</evidence>
<feature type="compositionally biased region" description="Low complexity" evidence="5">
    <location>
        <begin position="82"/>
        <end position="91"/>
    </location>
</feature>